<dbReference type="PANTHER" id="PTHR43133">
    <property type="entry name" value="RNA POLYMERASE ECF-TYPE SIGMA FACTO"/>
    <property type="match status" value="1"/>
</dbReference>
<comment type="caution">
    <text evidence="6">The sequence shown here is derived from an EMBL/GenBank/DDBJ whole genome shotgun (WGS) entry which is preliminary data.</text>
</comment>
<evidence type="ECO:0000259" key="4">
    <source>
        <dbReference type="Pfam" id="PF04542"/>
    </source>
</evidence>
<gene>
    <name evidence="6" type="ORF">KQI88_02135</name>
</gene>
<dbReference type="InterPro" id="IPR014284">
    <property type="entry name" value="RNA_pol_sigma-70_dom"/>
</dbReference>
<evidence type="ECO:0000256" key="1">
    <source>
        <dbReference type="ARBA" id="ARBA00023015"/>
    </source>
</evidence>
<name>A0ABS6FYA0_9FIRM</name>
<keyword evidence="2" id="KW-0731">Sigma factor</keyword>
<feature type="domain" description="RNA polymerase sigma-70 region 2" evidence="4">
    <location>
        <begin position="51"/>
        <end position="109"/>
    </location>
</feature>
<evidence type="ECO:0000256" key="2">
    <source>
        <dbReference type="ARBA" id="ARBA00023082"/>
    </source>
</evidence>
<protein>
    <submittedName>
        <fullName evidence="6">RNA polymerase sigma factor</fullName>
    </submittedName>
</protein>
<accession>A0ABS6FYA0</accession>
<keyword evidence="7" id="KW-1185">Reference proteome</keyword>
<evidence type="ECO:0000256" key="3">
    <source>
        <dbReference type="ARBA" id="ARBA00023163"/>
    </source>
</evidence>
<keyword evidence="3" id="KW-0804">Transcription</keyword>
<reference evidence="6 7" key="1">
    <citation type="submission" date="2021-06" db="EMBL/GenBank/DDBJ databases">
        <authorList>
            <person name="Sun Q."/>
            <person name="Li D."/>
        </authorList>
    </citation>
    <scope>NUCLEOTIDE SEQUENCE [LARGE SCALE GENOMIC DNA]</scope>
    <source>
        <strain evidence="6 7">MSJ-5</strain>
    </source>
</reference>
<dbReference type="PANTHER" id="PTHR43133:SF51">
    <property type="entry name" value="RNA POLYMERASE SIGMA FACTOR"/>
    <property type="match status" value="1"/>
</dbReference>
<dbReference type="CDD" id="cd06171">
    <property type="entry name" value="Sigma70_r4"/>
    <property type="match status" value="1"/>
</dbReference>
<organism evidence="6 7">
    <name type="scientific">Alkaliphilus flagellatus</name>
    <dbReference type="NCBI Taxonomy" id="2841507"/>
    <lineage>
        <taxon>Bacteria</taxon>
        <taxon>Bacillati</taxon>
        <taxon>Bacillota</taxon>
        <taxon>Clostridia</taxon>
        <taxon>Peptostreptococcales</taxon>
        <taxon>Natronincolaceae</taxon>
        <taxon>Alkaliphilus</taxon>
    </lineage>
</organism>
<sequence length="190" mass="22741">MLSEDKLARISSVISFNSKNINDSCKQLKKEIARNNLEPLYNWFNIRKDKYYKIGWAYLYNHYDVEDVFQNTIMKVYQNISQLREERFFETWVTSIFINECKRILRNREKVSIIENLDKSEIQQGQNSYLELKEGLDRLEDIHREVLVLKYISGYSQEEISQILDIPIGTVKSRVYRGLKQLRSNIEEVE</sequence>
<dbReference type="InterPro" id="IPR007627">
    <property type="entry name" value="RNA_pol_sigma70_r2"/>
</dbReference>
<dbReference type="InterPro" id="IPR039425">
    <property type="entry name" value="RNA_pol_sigma-70-like"/>
</dbReference>
<dbReference type="NCBIfam" id="TIGR02937">
    <property type="entry name" value="sigma70-ECF"/>
    <property type="match status" value="1"/>
</dbReference>
<evidence type="ECO:0000259" key="5">
    <source>
        <dbReference type="Pfam" id="PF08281"/>
    </source>
</evidence>
<dbReference type="Pfam" id="PF08281">
    <property type="entry name" value="Sigma70_r4_2"/>
    <property type="match status" value="1"/>
</dbReference>
<evidence type="ECO:0000313" key="7">
    <source>
        <dbReference type="Proteomes" id="UP000779508"/>
    </source>
</evidence>
<dbReference type="Pfam" id="PF04542">
    <property type="entry name" value="Sigma70_r2"/>
    <property type="match status" value="1"/>
</dbReference>
<dbReference type="InterPro" id="IPR013249">
    <property type="entry name" value="RNA_pol_sigma70_r4_t2"/>
</dbReference>
<evidence type="ECO:0000313" key="6">
    <source>
        <dbReference type="EMBL" id="MBU5675215.1"/>
    </source>
</evidence>
<proteinExistence type="predicted"/>
<dbReference type="EMBL" id="JAHLQK010000001">
    <property type="protein sequence ID" value="MBU5675215.1"/>
    <property type="molecule type" value="Genomic_DNA"/>
</dbReference>
<keyword evidence="1" id="KW-0805">Transcription regulation</keyword>
<feature type="domain" description="RNA polymerase sigma factor 70 region 4 type 2" evidence="5">
    <location>
        <begin position="131"/>
        <end position="182"/>
    </location>
</feature>
<dbReference type="Proteomes" id="UP000779508">
    <property type="component" value="Unassembled WGS sequence"/>
</dbReference>